<keyword evidence="7" id="KW-0067">ATP-binding</keyword>
<dbReference type="InterPro" id="IPR003594">
    <property type="entry name" value="HATPase_dom"/>
</dbReference>
<evidence type="ECO:0000256" key="10">
    <source>
        <dbReference type="SAM" id="Coils"/>
    </source>
</evidence>
<keyword evidence="5" id="KW-0547">Nucleotide-binding</keyword>
<dbReference type="GO" id="GO:0000155">
    <property type="term" value="F:phosphorelay sensor kinase activity"/>
    <property type="evidence" value="ECO:0007669"/>
    <property type="project" value="InterPro"/>
</dbReference>
<feature type="domain" description="Histidine kinase" evidence="11">
    <location>
        <begin position="173"/>
        <end position="382"/>
    </location>
</feature>
<dbReference type="Proteomes" id="UP000265882">
    <property type="component" value="Unassembled WGS sequence"/>
</dbReference>
<comment type="catalytic activity">
    <reaction evidence="1">
        <text>ATP + protein L-histidine = ADP + protein N-phospho-L-histidine.</text>
        <dbReference type="EC" id="2.7.13.3"/>
    </reaction>
</comment>
<evidence type="ECO:0000256" key="1">
    <source>
        <dbReference type="ARBA" id="ARBA00000085"/>
    </source>
</evidence>
<name>A0A3A4NV10_ABYX5</name>
<feature type="coiled-coil region" evidence="10">
    <location>
        <begin position="126"/>
        <end position="164"/>
    </location>
</feature>
<dbReference type="CDD" id="cd00156">
    <property type="entry name" value="REC"/>
    <property type="match status" value="1"/>
</dbReference>
<dbReference type="PANTHER" id="PTHR43065:SF10">
    <property type="entry name" value="PEROXIDE STRESS-ACTIVATED HISTIDINE KINASE MAK3"/>
    <property type="match status" value="1"/>
</dbReference>
<evidence type="ECO:0000256" key="8">
    <source>
        <dbReference type="ARBA" id="ARBA00023012"/>
    </source>
</evidence>
<proteinExistence type="predicted"/>
<comment type="caution">
    <text evidence="13">The sequence shown here is derived from an EMBL/GenBank/DDBJ whole genome shotgun (WGS) entry which is preliminary data.</text>
</comment>
<dbReference type="EC" id="2.7.13.3" evidence="2"/>
<evidence type="ECO:0000313" key="13">
    <source>
        <dbReference type="EMBL" id="RJP20930.1"/>
    </source>
</evidence>
<dbReference type="InterPro" id="IPR004358">
    <property type="entry name" value="Sig_transdc_His_kin-like_C"/>
</dbReference>
<dbReference type="SUPFAM" id="SSF55874">
    <property type="entry name" value="ATPase domain of HSP90 chaperone/DNA topoisomerase II/histidine kinase"/>
    <property type="match status" value="1"/>
</dbReference>
<keyword evidence="6 13" id="KW-0418">Kinase</keyword>
<dbReference type="Pfam" id="PF00072">
    <property type="entry name" value="Response_reg"/>
    <property type="match status" value="1"/>
</dbReference>
<dbReference type="CDD" id="cd00082">
    <property type="entry name" value="HisKA"/>
    <property type="match status" value="1"/>
</dbReference>
<dbReference type="InterPro" id="IPR001789">
    <property type="entry name" value="Sig_transdc_resp-reg_receiver"/>
</dbReference>
<dbReference type="Pfam" id="PF02518">
    <property type="entry name" value="HATPase_c"/>
    <property type="match status" value="1"/>
</dbReference>
<comment type="caution">
    <text evidence="9">Lacks conserved residue(s) required for the propagation of feature annotation.</text>
</comment>
<dbReference type="GO" id="GO:0005524">
    <property type="term" value="F:ATP binding"/>
    <property type="evidence" value="ECO:0007669"/>
    <property type="project" value="UniProtKB-KW"/>
</dbReference>
<gene>
    <name evidence="13" type="ORF">C4520_10670</name>
</gene>
<accession>A0A3A4NV10</accession>
<dbReference type="PROSITE" id="PS50110">
    <property type="entry name" value="RESPONSE_REGULATORY"/>
    <property type="match status" value="1"/>
</dbReference>
<evidence type="ECO:0000256" key="9">
    <source>
        <dbReference type="PROSITE-ProRule" id="PRU00169"/>
    </source>
</evidence>
<dbReference type="InterPro" id="IPR011006">
    <property type="entry name" value="CheY-like_superfamily"/>
</dbReference>
<protein>
    <recommendedName>
        <fullName evidence="2">histidine kinase</fullName>
        <ecNumber evidence="2">2.7.13.3</ecNumber>
    </recommendedName>
</protein>
<keyword evidence="4" id="KW-0808">Transferase</keyword>
<dbReference type="EMBL" id="QZKU01000072">
    <property type="protein sequence ID" value="RJP20930.1"/>
    <property type="molecule type" value="Genomic_DNA"/>
</dbReference>
<evidence type="ECO:0000256" key="6">
    <source>
        <dbReference type="ARBA" id="ARBA00022777"/>
    </source>
</evidence>
<organism evidence="13 14">
    <name type="scientific">Abyssobacteria bacterium (strain SURF_5)</name>
    <dbReference type="NCBI Taxonomy" id="2093360"/>
    <lineage>
        <taxon>Bacteria</taxon>
        <taxon>Pseudomonadati</taxon>
        <taxon>Candidatus Hydrogenedentota</taxon>
        <taxon>Candidatus Abyssobacteria</taxon>
    </lineage>
</organism>
<dbReference type="PRINTS" id="PR00344">
    <property type="entry name" value="BCTRLSENSOR"/>
</dbReference>
<dbReference type="PANTHER" id="PTHR43065">
    <property type="entry name" value="SENSOR HISTIDINE KINASE"/>
    <property type="match status" value="1"/>
</dbReference>
<dbReference type="Gene3D" id="3.40.50.2300">
    <property type="match status" value="1"/>
</dbReference>
<dbReference type="InterPro" id="IPR003661">
    <property type="entry name" value="HisK_dim/P_dom"/>
</dbReference>
<evidence type="ECO:0000256" key="2">
    <source>
        <dbReference type="ARBA" id="ARBA00012438"/>
    </source>
</evidence>
<keyword evidence="8" id="KW-0902">Two-component regulatory system</keyword>
<sequence length="385" mass="43330">MKTRQDILLLIESDPACAAMIRKLLAGGKRSYRLEWKPQLLGGVEYLKKASVSAVLLNPDLSDSRGRESLDRIQKLNPHVPIVILLDRLDENLVTRLLRRGAQDYILKDELNTDILVRTIRHARERKKAQEALRKSEQRCRRIRRNLEETVEKKAAQLRKAENLASIGRMVSTLAHEIRNPLQTITMAADNLRKVAKDDREAIALVEEIGYGANLLALLVNDLLVYSRQIDLQYSSQPIRAVIEQPLKKLTDDASHVTVRSEIENPDRQIRVDLPKIQLALENLLRNAIESMPTGGILSIGCRFRKRKNEEFVKITITDTGVGMNQEQLSQLDEPFLSTKPLGTGLGFPTAKKIIEAHKGSLKVDSRPGKGTAVQILLPLSAHKI</sequence>
<dbReference type="SUPFAM" id="SSF47384">
    <property type="entry name" value="Homodimeric domain of signal transducing histidine kinase"/>
    <property type="match status" value="1"/>
</dbReference>
<dbReference type="Gene3D" id="1.10.287.130">
    <property type="match status" value="1"/>
</dbReference>
<dbReference type="SUPFAM" id="SSF52172">
    <property type="entry name" value="CheY-like"/>
    <property type="match status" value="1"/>
</dbReference>
<evidence type="ECO:0000259" key="12">
    <source>
        <dbReference type="PROSITE" id="PS50110"/>
    </source>
</evidence>
<evidence type="ECO:0000256" key="3">
    <source>
        <dbReference type="ARBA" id="ARBA00022553"/>
    </source>
</evidence>
<evidence type="ECO:0000256" key="4">
    <source>
        <dbReference type="ARBA" id="ARBA00022679"/>
    </source>
</evidence>
<dbReference type="InterPro" id="IPR036890">
    <property type="entry name" value="HATPase_C_sf"/>
</dbReference>
<dbReference type="PROSITE" id="PS50109">
    <property type="entry name" value="HIS_KIN"/>
    <property type="match status" value="1"/>
</dbReference>
<dbReference type="SMART" id="SM00387">
    <property type="entry name" value="HATPase_c"/>
    <property type="match status" value="1"/>
</dbReference>
<evidence type="ECO:0000256" key="7">
    <source>
        <dbReference type="ARBA" id="ARBA00022840"/>
    </source>
</evidence>
<dbReference type="AlphaFoldDB" id="A0A3A4NV10"/>
<dbReference type="Gene3D" id="3.30.565.10">
    <property type="entry name" value="Histidine kinase-like ATPase, C-terminal domain"/>
    <property type="match status" value="1"/>
</dbReference>
<keyword evidence="3" id="KW-0597">Phosphoprotein</keyword>
<evidence type="ECO:0000256" key="5">
    <source>
        <dbReference type="ARBA" id="ARBA00022741"/>
    </source>
</evidence>
<dbReference type="InterPro" id="IPR005467">
    <property type="entry name" value="His_kinase_dom"/>
</dbReference>
<keyword evidence="10" id="KW-0175">Coiled coil</keyword>
<dbReference type="InterPro" id="IPR036097">
    <property type="entry name" value="HisK_dim/P_sf"/>
</dbReference>
<evidence type="ECO:0000259" key="11">
    <source>
        <dbReference type="PROSITE" id="PS50109"/>
    </source>
</evidence>
<dbReference type="Pfam" id="PF00512">
    <property type="entry name" value="HisKA"/>
    <property type="match status" value="1"/>
</dbReference>
<feature type="domain" description="Response regulatory" evidence="12">
    <location>
        <begin position="7"/>
        <end position="123"/>
    </location>
</feature>
<evidence type="ECO:0000313" key="14">
    <source>
        <dbReference type="Proteomes" id="UP000265882"/>
    </source>
</evidence>
<reference evidence="13 14" key="1">
    <citation type="journal article" date="2017" name="ISME J.">
        <title>Energy and carbon metabolisms in a deep terrestrial subsurface fluid microbial community.</title>
        <authorList>
            <person name="Momper L."/>
            <person name="Jungbluth S.P."/>
            <person name="Lee M.D."/>
            <person name="Amend J.P."/>
        </authorList>
    </citation>
    <scope>NUCLEOTIDE SEQUENCE [LARGE SCALE GENOMIC DNA]</scope>
    <source>
        <strain evidence="13">SURF_5</strain>
    </source>
</reference>
<dbReference type="SMART" id="SM00388">
    <property type="entry name" value="HisKA"/>
    <property type="match status" value="1"/>
</dbReference>